<dbReference type="Pfam" id="PF01055">
    <property type="entry name" value="Glyco_hydro_31_2nd"/>
    <property type="match status" value="1"/>
</dbReference>
<dbReference type="CDD" id="cd06602">
    <property type="entry name" value="GH31_MGAM_SI_GAA"/>
    <property type="match status" value="1"/>
</dbReference>
<dbReference type="InterPro" id="IPR025887">
    <property type="entry name" value="Glyco_hydro_31_N_dom"/>
</dbReference>
<evidence type="ECO:0000256" key="10">
    <source>
        <dbReference type="SAM" id="MobiDB-lite"/>
    </source>
</evidence>
<dbReference type="GO" id="GO:0005975">
    <property type="term" value="P:carbohydrate metabolic process"/>
    <property type="evidence" value="ECO:0007669"/>
    <property type="project" value="InterPro"/>
</dbReference>
<feature type="domain" description="Rhodanese" evidence="12">
    <location>
        <begin position="326"/>
        <end position="351"/>
    </location>
</feature>
<dbReference type="GO" id="GO:0090599">
    <property type="term" value="F:alpha-glucosidase activity"/>
    <property type="evidence" value="ECO:0007669"/>
    <property type="project" value="UniProtKB-ARBA"/>
</dbReference>
<evidence type="ECO:0000313" key="13">
    <source>
        <dbReference type="EMBL" id="PSR99815.1"/>
    </source>
</evidence>
<dbReference type="Pfam" id="PF21365">
    <property type="entry name" value="Glyco_hydro_31_3rd"/>
    <property type="match status" value="1"/>
</dbReference>
<dbReference type="Gene3D" id="3.20.20.80">
    <property type="entry name" value="Glycosidases"/>
    <property type="match status" value="1"/>
</dbReference>
<dbReference type="InterPro" id="IPR011013">
    <property type="entry name" value="Gal_mutarotase_sf_dom"/>
</dbReference>
<feature type="chain" id="PRO_5015334157" description="alpha-glucosidase" evidence="11">
    <location>
        <begin position="32"/>
        <end position="913"/>
    </location>
</feature>
<name>A0A2R6Q087_ACTCC</name>
<evidence type="ECO:0000256" key="11">
    <source>
        <dbReference type="SAM" id="SignalP"/>
    </source>
</evidence>
<accession>A0A2R6Q087</accession>
<dbReference type="InterPro" id="IPR030459">
    <property type="entry name" value="Glyco_hydro_31_CS"/>
</dbReference>
<dbReference type="AlphaFoldDB" id="A0A2R6Q087"/>
<proteinExistence type="inferred from homology"/>
<dbReference type="PROSITE" id="PS50206">
    <property type="entry name" value="RHODANESE_3"/>
    <property type="match status" value="1"/>
</dbReference>
<evidence type="ECO:0000256" key="1">
    <source>
        <dbReference type="ARBA" id="ARBA00001657"/>
    </source>
</evidence>
<dbReference type="OrthoDB" id="5839090at2759"/>
<dbReference type="OMA" id="WEFPNDE"/>
<dbReference type="SUPFAM" id="SSF51011">
    <property type="entry name" value="Glycosyl hydrolase domain"/>
    <property type="match status" value="1"/>
</dbReference>
<reference evidence="13 14" key="1">
    <citation type="submission" date="2017-07" db="EMBL/GenBank/DDBJ databases">
        <title>An improved, manually edited Actinidia chinensis var. chinensis (kiwifruit) genome highlights the challenges associated with draft genomes and gene prediction in plants.</title>
        <authorList>
            <person name="Pilkington S."/>
            <person name="Crowhurst R."/>
            <person name="Hilario E."/>
            <person name="Nardozza S."/>
            <person name="Fraser L."/>
            <person name="Peng Y."/>
            <person name="Gunaseelan K."/>
            <person name="Simpson R."/>
            <person name="Tahir J."/>
            <person name="Deroles S."/>
            <person name="Templeton K."/>
            <person name="Luo Z."/>
            <person name="Davy M."/>
            <person name="Cheng C."/>
            <person name="Mcneilage M."/>
            <person name="Scaglione D."/>
            <person name="Liu Y."/>
            <person name="Zhang Q."/>
            <person name="Datson P."/>
            <person name="De Silva N."/>
            <person name="Gardiner S."/>
            <person name="Bassett H."/>
            <person name="Chagne D."/>
            <person name="Mccallum J."/>
            <person name="Dzierzon H."/>
            <person name="Deng C."/>
            <person name="Wang Y.-Y."/>
            <person name="Barron N."/>
            <person name="Manako K."/>
            <person name="Bowen J."/>
            <person name="Foster T."/>
            <person name="Erridge Z."/>
            <person name="Tiffin H."/>
            <person name="Waite C."/>
            <person name="Davies K."/>
            <person name="Grierson E."/>
            <person name="Laing W."/>
            <person name="Kirk R."/>
            <person name="Chen X."/>
            <person name="Wood M."/>
            <person name="Montefiori M."/>
            <person name="Brummell D."/>
            <person name="Schwinn K."/>
            <person name="Catanach A."/>
            <person name="Fullerton C."/>
            <person name="Li D."/>
            <person name="Meiyalaghan S."/>
            <person name="Nieuwenhuizen N."/>
            <person name="Read N."/>
            <person name="Prakash R."/>
            <person name="Hunter D."/>
            <person name="Zhang H."/>
            <person name="Mckenzie M."/>
            <person name="Knabel M."/>
            <person name="Harris A."/>
            <person name="Allan A."/>
            <person name="Chen A."/>
            <person name="Janssen B."/>
            <person name="Plunkett B."/>
            <person name="Dwamena C."/>
            <person name="Voogd C."/>
            <person name="Leif D."/>
            <person name="Lafferty D."/>
            <person name="Souleyre E."/>
            <person name="Varkonyi-Gasic E."/>
            <person name="Gambi F."/>
            <person name="Hanley J."/>
            <person name="Yao J.-L."/>
            <person name="Cheung J."/>
            <person name="David K."/>
            <person name="Warren B."/>
            <person name="Marsh K."/>
            <person name="Snowden K."/>
            <person name="Lin-Wang K."/>
            <person name="Brian L."/>
            <person name="Martinez-Sanchez M."/>
            <person name="Wang M."/>
            <person name="Ileperuma N."/>
            <person name="Macnee N."/>
            <person name="Campin R."/>
            <person name="Mcatee P."/>
            <person name="Drummond R."/>
            <person name="Espley R."/>
            <person name="Ireland H."/>
            <person name="Wu R."/>
            <person name="Atkinson R."/>
            <person name="Karunairetnam S."/>
            <person name="Bulley S."/>
            <person name="Chunkath S."/>
            <person name="Hanley Z."/>
            <person name="Storey R."/>
            <person name="Thrimawithana A."/>
            <person name="Thomson S."/>
            <person name="David C."/>
            <person name="Testolin R."/>
        </authorList>
    </citation>
    <scope>NUCLEOTIDE SEQUENCE [LARGE SCALE GENOMIC DNA]</scope>
    <source>
        <strain evidence="14">cv. Red5</strain>
        <tissue evidence="13">Young leaf</tissue>
    </source>
</reference>
<reference evidence="14" key="2">
    <citation type="journal article" date="2018" name="BMC Genomics">
        <title>A manually annotated Actinidia chinensis var. chinensis (kiwifruit) genome highlights the challenges associated with draft genomes and gene prediction in plants.</title>
        <authorList>
            <person name="Pilkington S.M."/>
            <person name="Crowhurst R."/>
            <person name="Hilario E."/>
            <person name="Nardozza S."/>
            <person name="Fraser L."/>
            <person name="Peng Y."/>
            <person name="Gunaseelan K."/>
            <person name="Simpson R."/>
            <person name="Tahir J."/>
            <person name="Deroles S.C."/>
            <person name="Templeton K."/>
            <person name="Luo Z."/>
            <person name="Davy M."/>
            <person name="Cheng C."/>
            <person name="McNeilage M."/>
            <person name="Scaglione D."/>
            <person name="Liu Y."/>
            <person name="Zhang Q."/>
            <person name="Datson P."/>
            <person name="De Silva N."/>
            <person name="Gardiner S.E."/>
            <person name="Bassett H."/>
            <person name="Chagne D."/>
            <person name="McCallum J."/>
            <person name="Dzierzon H."/>
            <person name="Deng C."/>
            <person name="Wang Y.Y."/>
            <person name="Barron L."/>
            <person name="Manako K."/>
            <person name="Bowen J."/>
            <person name="Foster T.M."/>
            <person name="Erridge Z.A."/>
            <person name="Tiffin H."/>
            <person name="Waite C.N."/>
            <person name="Davies K.M."/>
            <person name="Grierson E.P."/>
            <person name="Laing W.A."/>
            <person name="Kirk R."/>
            <person name="Chen X."/>
            <person name="Wood M."/>
            <person name="Montefiori M."/>
            <person name="Brummell D.A."/>
            <person name="Schwinn K.E."/>
            <person name="Catanach A."/>
            <person name="Fullerton C."/>
            <person name="Li D."/>
            <person name="Meiyalaghan S."/>
            <person name="Nieuwenhuizen N."/>
            <person name="Read N."/>
            <person name="Prakash R."/>
            <person name="Hunter D."/>
            <person name="Zhang H."/>
            <person name="McKenzie M."/>
            <person name="Knabel M."/>
            <person name="Harris A."/>
            <person name="Allan A.C."/>
            <person name="Gleave A."/>
            <person name="Chen A."/>
            <person name="Janssen B.J."/>
            <person name="Plunkett B."/>
            <person name="Ampomah-Dwamena C."/>
            <person name="Voogd C."/>
            <person name="Leif D."/>
            <person name="Lafferty D."/>
            <person name="Souleyre E.J.F."/>
            <person name="Varkonyi-Gasic E."/>
            <person name="Gambi F."/>
            <person name="Hanley J."/>
            <person name="Yao J.L."/>
            <person name="Cheung J."/>
            <person name="David K.M."/>
            <person name="Warren B."/>
            <person name="Marsh K."/>
            <person name="Snowden K.C."/>
            <person name="Lin-Wang K."/>
            <person name="Brian L."/>
            <person name="Martinez-Sanchez M."/>
            <person name="Wang M."/>
            <person name="Ileperuma N."/>
            <person name="Macnee N."/>
            <person name="Campin R."/>
            <person name="McAtee P."/>
            <person name="Drummond R.S.M."/>
            <person name="Espley R.V."/>
            <person name="Ireland H.S."/>
            <person name="Wu R."/>
            <person name="Atkinson R.G."/>
            <person name="Karunairetnam S."/>
            <person name="Bulley S."/>
            <person name="Chunkath S."/>
            <person name="Hanley Z."/>
            <person name="Storey R."/>
            <person name="Thrimawithana A.H."/>
            <person name="Thomson S."/>
            <person name="David C."/>
            <person name="Testolin R."/>
            <person name="Huang H."/>
            <person name="Hellens R.P."/>
            <person name="Schaffer R.J."/>
        </authorList>
    </citation>
    <scope>NUCLEOTIDE SEQUENCE [LARGE SCALE GENOMIC DNA]</scope>
    <source>
        <strain evidence="14">cv. Red5</strain>
    </source>
</reference>
<comment type="similarity">
    <text evidence="2 9">Belongs to the glycosyl hydrolase 31 family.</text>
</comment>
<sequence>MERNPILKSHLLLILLLVFIIIACFSSPATSESEEAVGYGYKILSATVDSSGRLLTADLELINKSAVFGPDIQNLKLTASFETKDRLRVRITDADHKRWEIPPEILRRGPTATATHSHHRSPTEKHRRSLLENPSLSFPNSDLIFTLLDTTPFGFAVTRRSSADVLFNSSPDSSNPGTFLIFKDQYLQVYSSLPASRSSLYGLGEQTKKSFKIGRNQTLTLWNADIGSANPDVNLYGSHPFYIDVRSPDPEGRVVAGTTHGVLLLNSNGMDIVYTGDMITYKVIGGVVDFYFFAGPTPAMVMDQYTDFVGRPAPMPYWSFGFHQCRYGYKDVYDVEGVVAGYAKAGIPLEVMWTDIDYMDGYKDFTLDPINFPLEQMRKFVDALHQNGQKYVVILDPGVGVNKTYGTYIRGMKADIFIKRDGIPYLGVVWPGPVYFPDFVNPAGGIFWAEEIQIFQDLLPVDGLWIDMNEISNFNSTPPTPFSTLDNPPYHINNSGIRRPINEKTVPATAIHFSNMTEYNTHNLYGFLESKATSEALVKVTGRRPFVLSRSTFVGSGKYTAHWTGDNAATWDDLAYTIPSILSFGIFGIPMVGADICGFARNTTEELCRRWIQLGAFYPFARDHSDKNTVRQELYVWDSVAATARKVLGLRYRLLPYFYTLSYEAHMKGMPIARPLFFSFPQDMTTYEINSQFLLGKGMMVSPVLKPGAVSVNAYFPAGNWFDLFNYTKSVSVDPGKHLTLDAPSDHINVHVREGNILAMQGQASTTEVARRTPFEVLVVVSSSGNGTGEVFLDDGEEVEMGGEGERRGRGRWTFVRFHGGVVGKKLIFGSEVVNGDFALGQKWIINKVTFLGLKGRANKVKRYELISKVGAKLHGKSRVHLSGNNGPFVSVEVLGLSLLIGEEFKLELTLSS</sequence>
<dbReference type="FunFam" id="3.20.20.80:FF:000016">
    <property type="entry name" value="Maltase-glucoamylase, intestinal"/>
    <property type="match status" value="1"/>
</dbReference>
<dbReference type="STRING" id="1590841.A0A2R6Q087"/>
<keyword evidence="5 9" id="KW-0378">Hydrolase</keyword>
<feature type="compositionally biased region" description="Basic residues" evidence="10">
    <location>
        <begin position="116"/>
        <end position="128"/>
    </location>
</feature>
<dbReference type="EMBL" id="NKQK01000021">
    <property type="protein sequence ID" value="PSR99815.1"/>
    <property type="molecule type" value="Genomic_DNA"/>
</dbReference>
<dbReference type="PROSITE" id="PS00707">
    <property type="entry name" value="GLYCOSYL_HYDROL_F31_2"/>
    <property type="match status" value="1"/>
</dbReference>
<keyword evidence="6" id="KW-0325">Glycoprotein</keyword>
<dbReference type="InterPro" id="IPR048395">
    <property type="entry name" value="Glyco_hydro_31_C"/>
</dbReference>
<dbReference type="FunFam" id="2.60.40.1180:FF:000044">
    <property type="entry name" value="Alpha-glucosidase 1"/>
    <property type="match status" value="1"/>
</dbReference>
<organism evidence="13 14">
    <name type="scientific">Actinidia chinensis var. chinensis</name>
    <name type="common">Chinese soft-hair kiwi</name>
    <dbReference type="NCBI Taxonomy" id="1590841"/>
    <lineage>
        <taxon>Eukaryota</taxon>
        <taxon>Viridiplantae</taxon>
        <taxon>Streptophyta</taxon>
        <taxon>Embryophyta</taxon>
        <taxon>Tracheophyta</taxon>
        <taxon>Spermatophyta</taxon>
        <taxon>Magnoliopsida</taxon>
        <taxon>eudicotyledons</taxon>
        <taxon>Gunneridae</taxon>
        <taxon>Pentapetalae</taxon>
        <taxon>asterids</taxon>
        <taxon>Ericales</taxon>
        <taxon>Actinidiaceae</taxon>
        <taxon>Actinidia</taxon>
    </lineage>
</organism>
<dbReference type="Proteomes" id="UP000241394">
    <property type="component" value="Chromosome LG21"/>
</dbReference>
<evidence type="ECO:0000256" key="3">
    <source>
        <dbReference type="ARBA" id="ARBA00012741"/>
    </source>
</evidence>
<evidence type="ECO:0000256" key="4">
    <source>
        <dbReference type="ARBA" id="ARBA00022729"/>
    </source>
</evidence>
<gene>
    <name evidence="13" type="ORF">CEY00_Acc23878</name>
</gene>
<keyword evidence="4 11" id="KW-0732">Signal</keyword>
<dbReference type="InterPro" id="IPR013780">
    <property type="entry name" value="Glyco_hydro_b"/>
</dbReference>
<keyword evidence="7 9" id="KW-0326">Glycosidase</keyword>
<evidence type="ECO:0000256" key="9">
    <source>
        <dbReference type="RuleBase" id="RU361185"/>
    </source>
</evidence>
<dbReference type="InterPro" id="IPR030458">
    <property type="entry name" value="Glyco_hydro_31_AS"/>
</dbReference>
<dbReference type="EC" id="3.2.1.20" evidence="3"/>
<dbReference type="Gene3D" id="2.60.40.1760">
    <property type="entry name" value="glycosyl hydrolase (family 31)"/>
    <property type="match status" value="1"/>
</dbReference>
<protein>
    <recommendedName>
        <fullName evidence="3">alpha-glucosidase</fullName>
        <ecNumber evidence="3">3.2.1.20</ecNumber>
    </recommendedName>
    <alternativeName>
        <fullName evidence="8">Maltase</fullName>
    </alternativeName>
</protein>
<dbReference type="SUPFAM" id="SSF51445">
    <property type="entry name" value="(Trans)glycosidases"/>
    <property type="match status" value="1"/>
</dbReference>
<dbReference type="InterPro" id="IPR000322">
    <property type="entry name" value="Glyco_hydro_31_TIM"/>
</dbReference>
<dbReference type="InterPro" id="IPR017853">
    <property type="entry name" value="GH"/>
</dbReference>
<dbReference type="PROSITE" id="PS51257">
    <property type="entry name" value="PROKAR_LIPOPROTEIN"/>
    <property type="match status" value="1"/>
</dbReference>
<feature type="signal peptide" evidence="11">
    <location>
        <begin position="1"/>
        <end position="31"/>
    </location>
</feature>
<dbReference type="InParanoid" id="A0A2R6Q087"/>
<dbReference type="SUPFAM" id="SSF74650">
    <property type="entry name" value="Galactose mutarotase-like"/>
    <property type="match status" value="1"/>
</dbReference>
<evidence type="ECO:0000259" key="12">
    <source>
        <dbReference type="PROSITE" id="PS50206"/>
    </source>
</evidence>
<dbReference type="Pfam" id="PF13802">
    <property type="entry name" value="Gal_mutarotas_2"/>
    <property type="match status" value="1"/>
</dbReference>
<dbReference type="PANTHER" id="PTHR22762">
    <property type="entry name" value="ALPHA-GLUCOSIDASE"/>
    <property type="match status" value="1"/>
</dbReference>
<dbReference type="FunCoup" id="A0A2R6Q087">
    <property type="interactions" value="4406"/>
</dbReference>
<dbReference type="PROSITE" id="PS00129">
    <property type="entry name" value="GLYCOSYL_HYDROL_F31_1"/>
    <property type="match status" value="1"/>
</dbReference>
<evidence type="ECO:0000256" key="7">
    <source>
        <dbReference type="ARBA" id="ARBA00023295"/>
    </source>
</evidence>
<dbReference type="GO" id="GO:0030246">
    <property type="term" value="F:carbohydrate binding"/>
    <property type="evidence" value="ECO:0007669"/>
    <property type="project" value="InterPro"/>
</dbReference>
<dbReference type="PANTHER" id="PTHR22762:SF133">
    <property type="entry name" value="P-TYPE DOMAIN-CONTAINING PROTEIN"/>
    <property type="match status" value="1"/>
</dbReference>
<evidence type="ECO:0000256" key="2">
    <source>
        <dbReference type="ARBA" id="ARBA00007806"/>
    </source>
</evidence>
<evidence type="ECO:0000256" key="6">
    <source>
        <dbReference type="ARBA" id="ARBA00023180"/>
    </source>
</evidence>
<comment type="catalytic activity">
    <reaction evidence="1">
        <text>Hydrolysis of terminal, non-reducing (1-&gt;4)-linked alpha-D-glucose residues with release of alpha-D-glucose.</text>
        <dbReference type="EC" id="3.2.1.20"/>
    </reaction>
</comment>
<evidence type="ECO:0000256" key="5">
    <source>
        <dbReference type="ARBA" id="ARBA00022801"/>
    </source>
</evidence>
<feature type="region of interest" description="Disordered" evidence="10">
    <location>
        <begin position="110"/>
        <end position="133"/>
    </location>
</feature>
<dbReference type="Gramene" id="PSR99815">
    <property type="protein sequence ID" value="PSR99815"/>
    <property type="gene ID" value="CEY00_Acc23878"/>
</dbReference>
<dbReference type="InterPro" id="IPR001763">
    <property type="entry name" value="Rhodanese-like_dom"/>
</dbReference>
<evidence type="ECO:0000256" key="8">
    <source>
        <dbReference type="ARBA" id="ARBA00041343"/>
    </source>
</evidence>
<keyword evidence="14" id="KW-1185">Reference proteome</keyword>
<dbReference type="CDD" id="cd14752">
    <property type="entry name" value="GH31_N"/>
    <property type="match status" value="1"/>
</dbReference>
<evidence type="ECO:0000313" key="14">
    <source>
        <dbReference type="Proteomes" id="UP000241394"/>
    </source>
</evidence>
<dbReference type="Gene3D" id="2.60.40.1180">
    <property type="entry name" value="Golgi alpha-mannosidase II"/>
    <property type="match status" value="2"/>
</dbReference>
<comment type="caution">
    <text evidence="13">The sequence shown here is derived from an EMBL/GenBank/DDBJ whole genome shotgun (WGS) entry which is preliminary data.</text>
</comment>